<dbReference type="PROSITE" id="PS50949">
    <property type="entry name" value="HTH_GNTR"/>
    <property type="match status" value="1"/>
</dbReference>
<dbReference type="SMART" id="SM00895">
    <property type="entry name" value="FCD"/>
    <property type="match status" value="1"/>
</dbReference>
<dbReference type="InterPro" id="IPR000524">
    <property type="entry name" value="Tscrpt_reg_HTH_GntR"/>
</dbReference>
<keyword evidence="3" id="KW-0804">Transcription</keyword>
<dbReference type="Pfam" id="PF07729">
    <property type="entry name" value="FCD"/>
    <property type="match status" value="1"/>
</dbReference>
<evidence type="ECO:0000313" key="6">
    <source>
        <dbReference type="Proteomes" id="UP000626026"/>
    </source>
</evidence>
<comment type="caution">
    <text evidence="5">The sequence shown here is derived from an EMBL/GenBank/DDBJ whole genome shotgun (WGS) entry which is preliminary data.</text>
</comment>
<dbReference type="Pfam" id="PF00392">
    <property type="entry name" value="GntR"/>
    <property type="match status" value="1"/>
</dbReference>
<organism evidence="5 6">
    <name type="scientific">Teichococcus aerophilus</name>
    <dbReference type="NCBI Taxonomy" id="1224513"/>
    <lineage>
        <taxon>Bacteria</taxon>
        <taxon>Pseudomonadati</taxon>
        <taxon>Pseudomonadota</taxon>
        <taxon>Alphaproteobacteria</taxon>
        <taxon>Acetobacterales</taxon>
        <taxon>Roseomonadaceae</taxon>
        <taxon>Roseomonas</taxon>
    </lineage>
</organism>
<dbReference type="InterPro" id="IPR036388">
    <property type="entry name" value="WH-like_DNA-bd_sf"/>
</dbReference>
<dbReference type="PANTHER" id="PTHR43537:SF5">
    <property type="entry name" value="UXU OPERON TRANSCRIPTIONAL REGULATOR"/>
    <property type="match status" value="1"/>
</dbReference>
<protein>
    <submittedName>
        <fullName evidence="5">GntR family transcriptional regulator</fullName>
    </submittedName>
</protein>
<evidence type="ECO:0000256" key="2">
    <source>
        <dbReference type="ARBA" id="ARBA00023125"/>
    </source>
</evidence>
<keyword evidence="1" id="KW-0805">Transcription regulation</keyword>
<name>A0ABR7RH73_9PROT</name>
<sequence length="306" mass="34246">MEQKIASSASLHLSRLARDLLTPVLEWIRREQLEPGARLTEQALAKALRVSRTPVRAVLEELERQGVAERRPSGGYVLRTLALPTPEAAHAPVLDDIELLCLRIARDRVAGILPHEVSEADLMRRYGISRPILLRVLGSLSEISMVDRKPGHGWTFTQTLTDPAARAESYRFRLVLEPAGILMPSFALPPGWLAEMQARHQAMLAAPWTETSAIALFEMNASFHDGLAAASGNRHLAQAIQQQTRLRRFSNYDWSWGRAGVVASCRQHLEILEQLERGEREVASLLMRRHLERTSALPPIGPRPPE</sequence>
<dbReference type="EMBL" id="JACTVA010000002">
    <property type="protein sequence ID" value="MBC9205507.1"/>
    <property type="molecule type" value="Genomic_DNA"/>
</dbReference>
<dbReference type="Proteomes" id="UP000626026">
    <property type="component" value="Unassembled WGS sequence"/>
</dbReference>
<proteinExistence type="predicted"/>
<evidence type="ECO:0000313" key="5">
    <source>
        <dbReference type="EMBL" id="MBC9205507.1"/>
    </source>
</evidence>
<reference evidence="5 6" key="1">
    <citation type="journal article" date="2013" name="Int. J. Syst. Evol. Microbiol.">
        <title>Roseomonas aerophila sp. nov., isolated from air.</title>
        <authorList>
            <person name="Kim S.J."/>
            <person name="Weon H.Y."/>
            <person name="Ahn J.H."/>
            <person name="Hong S.B."/>
            <person name="Seok S.J."/>
            <person name="Whang K.S."/>
            <person name="Kwon S.W."/>
        </authorList>
    </citation>
    <scope>NUCLEOTIDE SEQUENCE [LARGE SCALE GENOMIC DNA]</scope>
    <source>
        <strain evidence="5 6">NBRC 108923</strain>
    </source>
</reference>
<dbReference type="InterPro" id="IPR008920">
    <property type="entry name" value="TF_FadR/GntR_C"/>
</dbReference>
<feature type="domain" description="HTH gntR-type" evidence="4">
    <location>
        <begin position="14"/>
        <end position="81"/>
    </location>
</feature>
<dbReference type="InterPro" id="IPR036390">
    <property type="entry name" value="WH_DNA-bd_sf"/>
</dbReference>
<accession>A0ABR7RH73</accession>
<gene>
    <name evidence="5" type="ORF">IBL26_01560</name>
</gene>
<dbReference type="Gene3D" id="1.20.120.530">
    <property type="entry name" value="GntR ligand-binding domain-like"/>
    <property type="match status" value="1"/>
</dbReference>
<dbReference type="Gene3D" id="1.10.10.10">
    <property type="entry name" value="Winged helix-like DNA-binding domain superfamily/Winged helix DNA-binding domain"/>
    <property type="match status" value="1"/>
</dbReference>
<dbReference type="SUPFAM" id="SSF46785">
    <property type="entry name" value="Winged helix' DNA-binding domain"/>
    <property type="match status" value="1"/>
</dbReference>
<dbReference type="SUPFAM" id="SSF48008">
    <property type="entry name" value="GntR ligand-binding domain-like"/>
    <property type="match status" value="1"/>
</dbReference>
<dbReference type="InterPro" id="IPR011711">
    <property type="entry name" value="GntR_C"/>
</dbReference>
<dbReference type="PANTHER" id="PTHR43537">
    <property type="entry name" value="TRANSCRIPTIONAL REGULATOR, GNTR FAMILY"/>
    <property type="match status" value="1"/>
</dbReference>
<keyword evidence="6" id="KW-1185">Reference proteome</keyword>
<evidence type="ECO:0000256" key="1">
    <source>
        <dbReference type="ARBA" id="ARBA00023015"/>
    </source>
</evidence>
<dbReference type="RefSeq" id="WP_187782682.1">
    <property type="nucleotide sequence ID" value="NZ_JACTVA010000002.1"/>
</dbReference>
<keyword evidence="2" id="KW-0238">DNA-binding</keyword>
<dbReference type="SMART" id="SM00345">
    <property type="entry name" value="HTH_GNTR"/>
    <property type="match status" value="2"/>
</dbReference>
<evidence type="ECO:0000259" key="4">
    <source>
        <dbReference type="PROSITE" id="PS50949"/>
    </source>
</evidence>
<evidence type="ECO:0000256" key="3">
    <source>
        <dbReference type="ARBA" id="ARBA00023163"/>
    </source>
</evidence>